<reference evidence="1 2" key="1">
    <citation type="submission" date="2019-07" db="EMBL/GenBank/DDBJ databases">
        <title>WGS assembly of Gossypium tomentosum.</title>
        <authorList>
            <person name="Chen Z.J."/>
            <person name="Sreedasyam A."/>
            <person name="Ando A."/>
            <person name="Song Q."/>
            <person name="De L."/>
            <person name="Hulse-Kemp A."/>
            <person name="Ding M."/>
            <person name="Ye W."/>
            <person name="Kirkbride R."/>
            <person name="Jenkins J."/>
            <person name="Plott C."/>
            <person name="Lovell J."/>
            <person name="Lin Y.-M."/>
            <person name="Vaughn R."/>
            <person name="Liu B."/>
            <person name="Li W."/>
            <person name="Simpson S."/>
            <person name="Scheffler B."/>
            <person name="Saski C."/>
            <person name="Grover C."/>
            <person name="Hu G."/>
            <person name="Conover J."/>
            <person name="Carlson J."/>
            <person name="Shu S."/>
            <person name="Boston L."/>
            <person name="Williams M."/>
            <person name="Peterson D."/>
            <person name="Mcgee K."/>
            <person name="Jones D."/>
            <person name="Wendel J."/>
            <person name="Stelly D."/>
            <person name="Grimwood J."/>
            <person name="Schmutz J."/>
        </authorList>
    </citation>
    <scope>NUCLEOTIDE SEQUENCE [LARGE SCALE GENOMIC DNA]</scope>
    <source>
        <strain evidence="1">7179.01</strain>
    </source>
</reference>
<gene>
    <name evidence="1" type="ORF">ES332_D10G318700v1</name>
</gene>
<dbReference type="Proteomes" id="UP000322667">
    <property type="component" value="Chromosome D10"/>
</dbReference>
<name>A0A5D2JD89_GOSTO</name>
<evidence type="ECO:0000313" key="1">
    <source>
        <dbReference type="EMBL" id="TYH51973.1"/>
    </source>
</evidence>
<accession>A0A5D2JD89</accession>
<dbReference type="EMBL" id="CM017632">
    <property type="protein sequence ID" value="TYH51973.1"/>
    <property type="molecule type" value="Genomic_DNA"/>
</dbReference>
<keyword evidence="2" id="KW-1185">Reference proteome</keyword>
<proteinExistence type="predicted"/>
<protein>
    <submittedName>
        <fullName evidence="1">Uncharacterized protein</fullName>
    </submittedName>
</protein>
<dbReference type="AlphaFoldDB" id="A0A5D2JD89"/>
<organism evidence="1 2">
    <name type="scientific">Gossypium tomentosum</name>
    <name type="common">Hawaiian cotton</name>
    <name type="synonym">Gossypium sandvicense</name>
    <dbReference type="NCBI Taxonomy" id="34277"/>
    <lineage>
        <taxon>Eukaryota</taxon>
        <taxon>Viridiplantae</taxon>
        <taxon>Streptophyta</taxon>
        <taxon>Embryophyta</taxon>
        <taxon>Tracheophyta</taxon>
        <taxon>Spermatophyta</taxon>
        <taxon>Magnoliopsida</taxon>
        <taxon>eudicotyledons</taxon>
        <taxon>Gunneridae</taxon>
        <taxon>Pentapetalae</taxon>
        <taxon>rosids</taxon>
        <taxon>malvids</taxon>
        <taxon>Malvales</taxon>
        <taxon>Malvaceae</taxon>
        <taxon>Malvoideae</taxon>
        <taxon>Gossypium</taxon>
    </lineage>
</organism>
<evidence type="ECO:0000313" key="2">
    <source>
        <dbReference type="Proteomes" id="UP000322667"/>
    </source>
</evidence>
<sequence>MSIWNSGSVLVSGGFSSVPFSAPIQEVLVFLFFEGSTEFVCTASRSQHMQRLLLPKELLQRRPKSRNSFSFVLPQLISPLPQLSASNLELLSLSVIDCLQGKKKSRSRMVLLREKTWLCLLYLQWGKSISVLSKTLVLSSFKFIYCKS</sequence>